<dbReference type="Pfam" id="PF19801">
    <property type="entry name" value="DUF6284"/>
    <property type="match status" value="1"/>
</dbReference>
<dbReference type="Proteomes" id="UP000188929">
    <property type="component" value="Unassembled WGS sequence"/>
</dbReference>
<accession>A0A1V2I1M1</accession>
<gene>
    <name evidence="1" type="ORF">BL253_31885</name>
</gene>
<dbReference type="InterPro" id="IPR046251">
    <property type="entry name" value="DUF6284"/>
</dbReference>
<keyword evidence="2" id="KW-1185">Reference proteome</keyword>
<dbReference type="EMBL" id="MOMC01000079">
    <property type="protein sequence ID" value="ONH23820.1"/>
    <property type="molecule type" value="Genomic_DNA"/>
</dbReference>
<comment type="caution">
    <text evidence="1">The sequence shown here is derived from an EMBL/GenBank/DDBJ whole genome shotgun (WGS) entry which is preliminary data.</text>
</comment>
<sequence length="140" mass="14027">MLPDPELEPSAAELAAIEAEWPLIGAELAVTDAEAAIAAGCGGVLGRSRLAAAERRLEAVAAGFVFDPVSVTYRPAAQDAADLPIGGVGRGKTSGAVAIAAWRRLVPAATAMAGPARANCPAVVVFVDECHEVLAGRGAA</sequence>
<evidence type="ECO:0000313" key="2">
    <source>
        <dbReference type="Proteomes" id="UP000188929"/>
    </source>
</evidence>
<name>A0A1V2I1M1_9ACTN</name>
<dbReference type="STRING" id="1834516.BL253_31885"/>
<proteinExistence type="predicted"/>
<dbReference type="AlphaFoldDB" id="A0A1V2I1M1"/>
<reference evidence="2" key="1">
    <citation type="submission" date="2016-10" db="EMBL/GenBank/DDBJ databases">
        <title>Frankia sp. NRRL B-16386 Genome sequencing.</title>
        <authorList>
            <person name="Ghodhbane-Gtari F."/>
            <person name="Swanson E."/>
            <person name="Gueddou A."/>
            <person name="Hezbri K."/>
            <person name="Ktari K."/>
            <person name="Nouioui I."/>
            <person name="Morris K."/>
            <person name="Simpson S."/>
            <person name="Abebe-Akele F."/>
            <person name="Thomas K."/>
            <person name="Gtari M."/>
            <person name="Tisa L.S."/>
        </authorList>
    </citation>
    <scope>NUCLEOTIDE SEQUENCE [LARGE SCALE GENOMIC DNA]</scope>
    <source>
        <strain evidence="2">NRRL B-16386</strain>
    </source>
</reference>
<dbReference type="RefSeq" id="WP_076821205.1">
    <property type="nucleotide sequence ID" value="NZ_MOMC01000079.1"/>
</dbReference>
<evidence type="ECO:0000313" key="1">
    <source>
        <dbReference type="EMBL" id="ONH23820.1"/>
    </source>
</evidence>
<organism evidence="1 2">
    <name type="scientific">Pseudofrankia asymbiotica</name>
    <dbReference type="NCBI Taxonomy" id="1834516"/>
    <lineage>
        <taxon>Bacteria</taxon>
        <taxon>Bacillati</taxon>
        <taxon>Actinomycetota</taxon>
        <taxon>Actinomycetes</taxon>
        <taxon>Frankiales</taxon>
        <taxon>Frankiaceae</taxon>
        <taxon>Pseudofrankia</taxon>
    </lineage>
</organism>
<protein>
    <submittedName>
        <fullName evidence="1">Uncharacterized protein</fullName>
    </submittedName>
</protein>